<dbReference type="InterPro" id="IPR006015">
    <property type="entry name" value="Universal_stress_UspA"/>
</dbReference>
<evidence type="ECO:0000313" key="3">
    <source>
        <dbReference type="EMBL" id="OHV96177.1"/>
    </source>
</evidence>
<sequence length="145" mass="16108">MYKHILLPTDGSEISTRLTRQCLAYAKESGASVIGIHVLSTICSPLHQPEPQDYNRKQYEHECATRGRLCLAEVVEQARELGVPCETVLLHDDEPHRAILQVAYQRGCDLICIATHSHGGIKPLMLGSVTLQVLLNSKIPVLVMR</sequence>
<dbReference type="InterPro" id="IPR014729">
    <property type="entry name" value="Rossmann-like_a/b/a_fold"/>
</dbReference>
<dbReference type="InterPro" id="IPR006016">
    <property type="entry name" value="UspA"/>
</dbReference>
<name>A0A1S1U6S6_9BURK</name>
<accession>A0A1S1U6S6</accession>
<evidence type="ECO:0000259" key="2">
    <source>
        <dbReference type="Pfam" id="PF00582"/>
    </source>
</evidence>
<dbReference type="CDD" id="cd00293">
    <property type="entry name" value="USP-like"/>
    <property type="match status" value="1"/>
</dbReference>
<dbReference type="Proteomes" id="UP000179840">
    <property type="component" value="Unassembled WGS sequence"/>
</dbReference>
<dbReference type="Pfam" id="PF00582">
    <property type="entry name" value="Usp"/>
    <property type="match status" value="1"/>
</dbReference>
<evidence type="ECO:0000256" key="1">
    <source>
        <dbReference type="ARBA" id="ARBA00008791"/>
    </source>
</evidence>
<comment type="similarity">
    <text evidence="1">Belongs to the universal stress protein A family.</text>
</comment>
<dbReference type="AlphaFoldDB" id="A0A1S1U6S6"/>
<feature type="domain" description="UspA" evidence="2">
    <location>
        <begin position="1"/>
        <end position="145"/>
    </location>
</feature>
<dbReference type="RefSeq" id="WP_071077662.1">
    <property type="nucleotide sequence ID" value="NZ_LFKP01000008.1"/>
</dbReference>
<dbReference type="EMBL" id="LFKP01000008">
    <property type="protein sequence ID" value="OHV96177.1"/>
    <property type="molecule type" value="Genomic_DNA"/>
</dbReference>
<dbReference type="Gene3D" id="3.40.50.620">
    <property type="entry name" value="HUPs"/>
    <property type="match status" value="1"/>
</dbReference>
<dbReference type="PRINTS" id="PR01438">
    <property type="entry name" value="UNVRSLSTRESS"/>
</dbReference>
<comment type="caution">
    <text evidence="3">The sequence shown here is derived from an EMBL/GenBank/DDBJ whole genome shotgun (WGS) entry which is preliminary data.</text>
</comment>
<gene>
    <name evidence="3" type="ORF">AKG95_15315</name>
</gene>
<dbReference type="PANTHER" id="PTHR46268">
    <property type="entry name" value="STRESS RESPONSE PROTEIN NHAX"/>
    <property type="match status" value="1"/>
</dbReference>
<proteinExistence type="inferred from homology"/>
<evidence type="ECO:0000313" key="4">
    <source>
        <dbReference type="Proteomes" id="UP000179840"/>
    </source>
</evidence>
<reference evidence="3 4" key="1">
    <citation type="submission" date="2015-06" db="EMBL/GenBank/DDBJ databases">
        <title>Draft genome sequencing of a biphenyl-degrading bacterium, Janthinobacterium lividum MEG1.</title>
        <authorList>
            <person name="Shimodaira J."/>
            <person name="Hatta T."/>
        </authorList>
    </citation>
    <scope>NUCLEOTIDE SEQUENCE [LARGE SCALE GENOMIC DNA]</scope>
    <source>
        <strain evidence="3 4">MEG1</strain>
    </source>
</reference>
<dbReference type="PANTHER" id="PTHR46268:SF15">
    <property type="entry name" value="UNIVERSAL STRESS PROTEIN HP_0031"/>
    <property type="match status" value="1"/>
</dbReference>
<organism evidence="3 4">
    <name type="scientific">Janthinobacterium lividum</name>
    <dbReference type="NCBI Taxonomy" id="29581"/>
    <lineage>
        <taxon>Bacteria</taxon>
        <taxon>Pseudomonadati</taxon>
        <taxon>Pseudomonadota</taxon>
        <taxon>Betaproteobacteria</taxon>
        <taxon>Burkholderiales</taxon>
        <taxon>Oxalobacteraceae</taxon>
        <taxon>Janthinobacterium</taxon>
    </lineage>
</organism>
<dbReference type="SUPFAM" id="SSF52402">
    <property type="entry name" value="Adenine nucleotide alpha hydrolases-like"/>
    <property type="match status" value="1"/>
</dbReference>
<protein>
    <recommendedName>
        <fullName evidence="2">UspA domain-containing protein</fullName>
    </recommendedName>
</protein>